<proteinExistence type="inferred from homology"/>
<evidence type="ECO:0008006" key="3">
    <source>
        <dbReference type="Google" id="ProtNLM"/>
    </source>
</evidence>
<dbReference type="Pfam" id="PF06218">
    <property type="entry name" value="NPR2"/>
    <property type="match status" value="2"/>
</dbReference>
<protein>
    <recommendedName>
        <fullName evidence="3">Nitrogen permease regulator 2</fullName>
    </recommendedName>
</protein>
<evidence type="ECO:0000256" key="1">
    <source>
        <dbReference type="ARBA" id="ARBA00008433"/>
    </source>
</evidence>
<dbReference type="GO" id="GO:0005096">
    <property type="term" value="F:GTPase activator activity"/>
    <property type="evidence" value="ECO:0007669"/>
    <property type="project" value="TreeGrafter"/>
</dbReference>
<dbReference type="PANTHER" id="PTHR12991:SF10">
    <property type="entry name" value="GATOR COMPLEX PROTEIN NPRL2"/>
    <property type="match status" value="1"/>
</dbReference>
<dbReference type="GO" id="GO:0010508">
    <property type="term" value="P:positive regulation of autophagy"/>
    <property type="evidence" value="ECO:0007669"/>
    <property type="project" value="TreeGrafter"/>
</dbReference>
<name>A0A6B2L6U6_9EUKA</name>
<dbReference type="InterPro" id="IPR009348">
    <property type="entry name" value="NPR2-like"/>
</dbReference>
<reference evidence="2" key="1">
    <citation type="journal article" date="2020" name="J. Eukaryot. Microbiol.">
        <title>De novo Sequencing, Assembly and Annotation of the Transcriptome for the Free-Living Testate Amoeba Arcella intermedia.</title>
        <authorList>
            <person name="Ribeiro G.M."/>
            <person name="Porfirio-Sousa A.L."/>
            <person name="Maurer-Alcala X.X."/>
            <person name="Katz L.A."/>
            <person name="Lahr D.J.G."/>
        </authorList>
    </citation>
    <scope>NUCLEOTIDE SEQUENCE</scope>
</reference>
<dbReference type="GO" id="GO:0005774">
    <property type="term" value="C:vacuolar membrane"/>
    <property type="evidence" value="ECO:0007669"/>
    <property type="project" value="TreeGrafter"/>
</dbReference>
<organism evidence="2">
    <name type="scientific">Arcella intermedia</name>
    <dbReference type="NCBI Taxonomy" id="1963864"/>
    <lineage>
        <taxon>Eukaryota</taxon>
        <taxon>Amoebozoa</taxon>
        <taxon>Tubulinea</taxon>
        <taxon>Elardia</taxon>
        <taxon>Arcellinida</taxon>
        <taxon>Sphaerothecina</taxon>
        <taxon>Arcellidae</taxon>
        <taxon>Arcella</taxon>
    </lineage>
</organism>
<dbReference type="AlphaFoldDB" id="A0A6B2L6U6"/>
<dbReference type="GO" id="GO:1904262">
    <property type="term" value="P:negative regulation of TORC1 signaling"/>
    <property type="evidence" value="ECO:0007669"/>
    <property type="project" value="TreeGrafter"/>
</dbReference>
<accession>A0A6B2L6U6</accession>
<dbReference type="GO" id="GO:1990130">
    <property type="term" value="C:GATOR1 complex"/>
    <property type="evidence" value="ECO:0007669"/>
    <property type="project" value="TreeGrafter"/>
</dbReference>
<dbReference type="PANTHER" id="PTHR12991">
    <property type="entry name" value="NITROGEN PERMEASE REGULATOR 2/TUMOR SUPPRESSOR CANDIDATE 4"/>
    <property type="match status" value="1"/>
</dbReference>
<comment type="similarity">
    <text evidence="1">Belongs to the NPR2 family.</text>
</comment>
<evidence type="ECO:0000313" key="2">
    <source>
        <dbReference type="EMBL" id="NDV32587.1"/>
    </source>
</evidence>
<sequence>MIKGIFLAEFHIEDGPMIYFQIPDGFLKNDEFKSISEYIITPGSLGGRFICVRTKYKSMQRQQDWVIGTAVNMNHCKYRRNFLLFNICFILSGDIDTKILSSYEKVVRKIVKYVATLESESNYLSDQAKKQTLIPIFEQVFKDLNQKSESVIKVNDANRWFLRIDPVWTSNNQMPDILDHEVPVPIVDLQNMQHTDWDPFLLQIIKHIDGSNYVKKIAILAEVDLKPLKSALQNLLYYKMIAMVDIFQYSNMYRVTEGVHQLATDPIMQENCINSIMANPKKPPPSIQLILTFYARLVPGEPLQNFCQYFHPHQKNVDVHNFILFGILNGIIRRVHKYPLAIGALNGTDIPKNYLENAIDQQLCYDEISVKFALPLSKIDVLFSRSICK</sequence>
<dbReference type="EMBL" id="GIBP01003618">
    <property type="protein sequence ID" value="NDV32587.1"/>
    <property type="molecule type" value="Transcribed_RNA"/>
</dbReference>